<accession>A0A0C2X8L3</accession>
<dbReference type="HOGENOM" id="CLU_2319797_0_0_1"/>
<keyword evidence="1" id="KW-0472">Membrane</keyword>
<dbReference type="Proteomes" id="UP000054549">
    <property type="component" value="Unassembled WGS sequence"/>
</dbReference>
<dbReference type="EMBL" id="KN818244">
    <property type="protein sequence ID" value="KIL65088.1"/>
    <property type="molecule type" value="Genomic_DNA"/>
</dbReference>
<organism evidence="2 3">
    <name type="scientific">Amanita muscaria (strain Koide BX008)</name>
    <dbReference type="NCBI Taxonomy" id="946122"/>
    <lineage>
        <taxon>Eukaryota</taxon>
        <taxon>Fungi</taxon>
        <taxon>Dikarya</taxon>
        <taxon>Basidiomycota</taxon>
        <taxon>Agaricomycotina</taxon>
        <taxon>Agaricomycetes</taxon>
        <taxon>Agaricomycetidae</taxon>
        <taxon>Agaricales</taxon>
        <taxon>Pluteineae</taxon>
        <taxon>Amanitaceae</taxon>
        <taxon>Amanita</taxon>
    </lineage>
</organism>
<protein>
    <submittedName>
        <fullName evidence="2">Uncharacterized protein</fullName>
    </submittedName>
</protein>
<evidence type="ECO:0000313" key="3">
    <source>
        <dbReference type="Proteomes" id="UP000054549"/>
    </source>
</evidence>
<gene>
    <name evidence="2" type="ORF">M378DRAFT_162334</name>
</gene>
<name>A0A0C2X8L3_AMAMK</name>
<proteinExistence type="predicted"/>
<keyword evidence="1" id="KW-1133">Transmembrane helix</keyword>
<keyword evidence="3" id="KW-1185">Reference proteome</keyword>
<evidence type="ECO:0000313" key="2">
    <source>
        <dbReference type="EMBL" id="KIL65088.1"/>
    </source>
</evidence>
<dbReference type="AlphaFoldDB" id="A0A0C2X8L3"/>
<reference evidence="2 3" key="1">
    <citation type="submission" date="2014-04" db="EMBL/GenBank/DDBJ databases">
        <title>Evolutionary Origins and Diversification of the Mycorrhizal Mutualists.</title>
        <authorList>
            <consortium name="DOE Joint Genome Institute"/>
            <consortium name="Mycorrhizal Genomics Consortium"/>
            <person name="Kohler A."/>
            <person name="Kuo A."/>
            <person name="Nagy L.G."/>
            <person name="Floudas D."/>
            <person name="Copeland A."/>
            <person name="Barry K.W."/>
            <person name="Cichocki N."/>
            <person name="Veneault-Fourrey C."/>
            <person name="LaButti K."/>
            <person name="Lindquist E.A."/>
            <person name="Lipzen A."/>
            <person name="Lundell T."/>
            <person name="Morin E."/>
            <person name="Murat C."/>
            <person name="Riley R."/>
            <person name="Ohm R."/>
            <person name="Sun H."/>
            <person name="Tunlid A."/>
            <person name="Henrissat B."/>
            <person name="Grigoriev I.V."/>
            <person name="Hibbett D.S."/>
            <person name="Martin F."/>
        </authorList>
    </citation>
    <scope>NUCLEOTIDE SEQUENCE [LARGE SCALE GENOMIC DNA]</scope>
    <source>
        <strain evidence="2 3">Koide BX008</strain>
    </source>
</reference>
<evidence type="ECO:0000256" key="1">
    <source>
        <dbReference type="SAM" id="Phobius"/>
    </source>
</evidence>
<dbReference type="InParanoid" id="A0A0C2X8L3"/>
<sequence>MSLSHFARDQEIKFVGRRRGRTRQTTGFPVHDPYDSWLYIRTVLEQDVEQMQDESAKGEHSTTWKWASGFVSPKPTTTISLISLHSLLICLLTLCIIAM</sequence>
<keyword evidence="1" id="KW-0812">Transmembrane</keyword>
<feature type="transmembrane region" description="Helical" evidence="1">
    <location>
        <begin position="78"/>
        <end position="98"/>
    </location>
</feature>